<accession>A0A918K1V1</accession>
<dbReference type="EMBL" id="BMXR01000002">
    <property type="protein sequence ID" value="GGX44918.1"/>
    <property type="molecule type" value="Genomic_DNA"/>
</dbReference>
<dbReference type="Pfam" id="PF03819">
    <property type="entry name" value="MazG"/>
    <property type="match status" value="1"/>
</dbReference>
<evidence type="ECO:0000259" key="1">
    <source>
        <dbReference type="Pfam" id="PF03819"/>
    </source>
</evidence>
<dbReference type="SUPFAM" id="SSF101386">
    <property type="entry name" value="all-alpha NTP pyrophosphatases"/>
    <property type="match status" value="1"/>
</dbReference>
<dbReference type="Proteomes" id="UP000626148">
    <property type="component" value="Unassembled WGS sequence"/>
</dbReference>
<dbReference type="Gene3D" id="1.10.287.1080">
    <property type="entry name" value="MazG-like"/>
    <property type="match status" value="1"/>
</dbReference>
<comment type="caution">
    <text evidence="2">The sequence shown here is derived from an EMBL/GenBank/DDBJ whole genome shotgun (WGS) entry which is preliminary data.</text>
</comment>
<reference evidence="2" key="1">
    <citation type="journal article" date="2014" name="Int. J. Syst. Evol. Microbiol.">
        <title>Complete genome sequence of Corynebacterium casei LMG S-19264T (=DSM 44701T), isolated from a smear-ripened cheese.</title>
        <authorList>
            <consortium name="US DOE Joint Genome Institute (JGI-PGF)"/>
            <person name="Walter F."/>
            <person name="Albersmeier A."/>
            <person name="Kalinowski J."/>
            <person name="Ruckert C."/>
        </authorList>
    </citation>
    <scope>NUCLEOTIDE SEQUENCE</scope>
    <source>
        <strain evidence="2">KCTC 22169</strain>
    </source>
</reference>
<name>A0A918K1V1_9GAMM</name>
<sequence>MYTSDFESLIDIVRRKNRVDQGSDWSNGSATYLDEVRKELLEVEEEIRQQRLCYLEDELADVLWDYLNAIVCLEQEQGVSLERVIRRGVGKYAERVAAIESGEAWSSVKVRQKRRLSEEHEAGASEEA</sequence>
<evidence type="ECO:0000313" key="3">
    <source>
        <dbReference type="Proteomes" id="UP000626148"/>
    </source>
</evidence>
<organism evidence="2 3">
    <name type="scientific">Saccharospirillum salsuginis</name>
    <dbReference type="NCBI Taxonomy" id="418750"/>
    <lineage>
        <taxon>Bacteria</taxon>
        <taxon>Pseudomonadati</taxon>
        <taxon>Pseudomonadota</taxon>
        <taxon>Gammaproteobacteria</taxon>
        <taxon>Oceanospirillales</taxon>
        <taxon>Saccharospirillaceae</taxon>
        <taxon>Saccharospirillum</taxon>
    </lineage>
</organism>
<protein>
    <submittedName>
        <fullName evidence="2">Nucleotide pyrophosphohydrolase</fullName>
    </submittedName>
</protein>
<dbReference type="InterPro" id="IPR004518">
    <property type="entry name" value="MazG-like_dom"/>
</dbReference>
<proteinExistence type="predicted"/>
<keyword evidence="3" id="KW-1185">Reference proteome</keyword>
<gene>
    <name evidence="2" type="ORF">GCM10007392_09650</name>
</gene>
<evidence type="ECO:0000313" key="2">
    <source>
        <dbReference type="EMBL" id="GGX44918.1"/>
    </source>
</evidence>
<reference evidence="2" key="2">
    <citation type="submission" date="2020-09" db="EMBL/GenBank/DDBJ databases">
        <authorList>
            <person name="Sun Q."/>
            <person name="Kim S."/>
        </authorList>
    </citation>
    <scope>NUCLEOTIDE SEQUENCE</scope>
    <source>
        <strain evidence="2">KCTC 22169</strain>
    </source>
</reference>
<dbReference type="AlphaFoldDB" id="A0A918K1V1"/>
<dbReference type="RefSeq" id="WP_189607360.1">
    <property type="nucleotide sequence ID" value="NZ_BMXR01000002.1"/>
</dbReference>
<feature type="domain" description="NTP pyrophosphohydrolase MazG-like" evidence="1">
    <location>
        <begin position="30"/>
        <end position="95"/>
    </location>
</feature>